<dbReference type="InterPro" id="IPR016032">
    <property type="entry name" value="Sig_transdc_resp-reg_C-effctor"/>
</dbReference>
<dbReference type="GO" id="GO:0003677">
    <property type="term" value="F:DNA binding"/>
    <property type="evidence" value="ECO:0007669"/>
    <property type="project" value="InterPro"/>
</dbReference>
<reference evidence="2" key="1">
    <citation type="submission" date="2020-05" db="EMBL/GenBank/DDBJ databases">
        <authorList>
            <person name="Chiriac C."/>
            <person name="Salcher M."/>
            <person name="Ghai R."/>
            <person name="Kavagutti S V."/>
        </authorList>
    </citation>
    <scope>NUCLEOTIDE SEQUENCE</scope>
</reference>
<evidence type="ECO:0000313" key="2">
    <source>
        <dbReference type="EMBL" id="CAB4965506.1"/>
    </source>
</evidence>
<dbReference type="SUPFAM" id="SSF46894">
    <property type="entry name" value="C-terminal effector domain of the bipartite response regulators"/>
    <property type="match status" value="1"/>
</dbReference>
<dbReference type="AlphaFoldDB" id="A0A6J7LB62"/>
<dbReference type="EMBL" id="CAFBNR010000053">
    <property type="protein sequence ID" value="CAB4965506.1"/>
    <property type="molecule type" value="Genomic_DNA"/>
</dbReference>
<dbReference type="GO" id="GO:0006355">
    <property type="term" value="P:regulation of DNA-templated transcription"/>
    <property type="evidence" value="ECO:0007669"/>
    <property type="project" value="InterPro"/>
</dbReference>
<name>A0A6J7LB62_9ZZZZ</name>
<dbReference type="EMBL" id="CAFBMJ010000054">
    <property type="protein sequence ID" value="CAB4904025.1"/>
    <property type="molecule type" value="Genomic_DNA"/>
</dbReference>
<sequence length="265" mass="29497">MSAVRIINCMTTQTARICTRPTTIIHPTGRSSTVRTLVQEWSALSITPSTLRRVNGWGLPGSRVTNLDEVLIRAGFGLEATDSVGDQYLFKLVIRAANDELATRIVLQRLLPPLISIAARRGKLARGGFDEALTDTVAQAWIQIRTYPVSKRPIKIASNLVRDSEYFAFVRDSRLKQLAVAWGDDVIDMMPTPETQVNPEDEIINLLTEAAKWNLGKRTLSVLQQLADGKSFRSIAADAGVNVRTVHSWRRTAINELREQMQCAD</sequence>
<organism evidence="2">
    <name type="scientific">freshwater metagenome</name>
    <dbReference type="NCBI Taxonomy" id="449393"/>
    <lineage>
        <taxon>unclassified sequences</taxon>
        <taxon>metagenomes</taxon>
        <taxon>ecological metagenomes</taxon>
    </lineage>
</organism>
<proteinExistence type="predicted"/>
<gene>
    <name evidence="1" type="ORF">UFOPK3573_00808</name>
    <name evidence="2" type="ORF">UFOPK3879_01072</name>
</gene>
<evidence type="ECO:0000313" key="1">
    <source>
        <dbReference type="EMBL" id="CAB4904025.1"/>
    </source>
</evidence>
<accession>A0A6J7LB62</accession>
<protein>
    <submittedName>
        <fullName evidence="2">Unannotated protein</fullName>
    </submittedName>
</protein>